<keyword evidence="3" id="KW-1185">Reference proteome</keyword>
<evidence type="ECO:0000256" key="1">
    <source>
        <dbReference type="SAM" id="SignalP"/>
    </source>
</evidence>
<comment type="caution">
    <text evidence="2">The sequence shown here is derived from an EMBL/GenBank/DDBJ whole genome shotgun (WGS) entry which is preliminary data.</text>
</comment>
<reference evidence="2 3" key="1">
    <citation type="submission" date="2019-09" db="EMBL/GenBank/DDBJ databases">
        <authorList>
            <person name="Depoorter E."/>
        </authorList>
    </citation>
    <scope>NUCLEOTIDE SEQUENCE [LARGE SCALE GENOMIC DNA]</scope>
    <source>
        <strain evidence="2 3">R-17378</strain>
    </source>
</reference>
<accession>A0ABY6Y0W4</accession>
<dbReference type="RefSeq" id="WP_174959152.1">
    <property type="nucleotide sequence ID" value="NZ_CABVQG010000018.1"/>
</dbReference>
<dbReference type="Proteomes" id="UP000494120">
    <property type="component" value="Unassembled WGS sequence"/>
</dbReference>
<evidence type="ECO:0000313" key="2">
    <source>
        <dbReference type="EMBL" id="VWC95677.1"/>
    </source>
</evidence>
<evidence type="ECO:0000313" key="3">
    <source>
        <dbReference type="Proteomes" id="UP000494120"/>
    </source>
</evidence>
<gene>
    <name evidence="2" type="ORF">BLA17378_04882</name>
</gene>
<evidence type="ECO:0008006" key="4">
    <source>
        <dbReference type="Google" id="ProtNLM"/>
    </source>
</evidence>
<protein>
    <recommendedName>
        <fullName evidence="4">Sel1 repeat family protein</fullName>
    </recommendedName>
</protein>
<dbReference type="EMBL" id="CABVQG010000018">
    <property type="protein sequence ID" value="VWC95677.1"/>
    <property type="molecule type" value="Genomic_DNA"/>
</dbReference>
<name>A0ABY6Y0W4_9BURK</name>
<feature type="signal peptide" evidence="1">
    <location>
        <begin position="1"/>
        <end position="23"/>
    </location>
</feature>
<feature type="chain" id="PRO_5046880330" description="Sel1 repeat family protein" evidence="1">
    <location>
        <begin position="24"/>
        <end position="114"/>
    </location>
</feature>
<keyword evidence="1" id="KW-0732">Signal</keyword>
<proteinExistence type="predicted"/>
<sequence>MHNALMIFLVGALSIPVAQTVAAAPSPQAYLPKALAGDYQAQRNLAYTYGADLRDFSKACSWYLLILRSDSPSLNIGDLSNAETYCGMLSKQDENARLKAEREANQLYRKIYQK</sequence>
<organism evidence="2 3">
    <name type="scientific">Burkholderia aenigmatica</name>
    <dbReference type="NCBI Taxonomy" id="2015348"/>
    <lineage>
        <taxon>Bacteria</taxon>
        <taxon>Pseudomonadati</taxon>
        <taxon>Pseudomonadota</taxon>
        <taxon>Betaproteobacteria</taxon>
        <taxon>Burkholderiales</taxon>
        <taxon>Burkholderiaceae</taxon>
        <taxon>Burkholderia</taxon>
        <taxon>Burkholderia cepacia complex</taxon>
    </lineage>
</organism>